<dbReference type="InterPro" id="IPR002180">
    <property type="entry name" value="LS/RS"/>
</dbReference>
<gene>
    <name evidence="7" type="primary">ribH</name>
    <name evidence="8" type="ORF">FD04_GL001589</name>
</gene>
<evidence type="ECO:0000313" key="8">
    <source>
        <dbReference type="EMBL" id="KRK97556.1"/>
    </source>
</evidence>
<feature type="binding site" evidence="7">
    <location>
        <begin position="85"/>
        <end position="86"/>
    </location>
    <ligand>
        <name>(2S)-2-hydroxy-3-oxobutyl phosphate</name>
        <dbReference type="ChEBI" id="CHEBI:58830"/>
    </ligand>
</feature>
<keyword evidence="9" id="KW-1185">Reference proteome</keyword>
<evidence type="ECO:0000256" key="1">
    <source>
        <dbReference type="ARBA" id="ARBA00004917"/>
    </source>
</evidence>
<dbReference type="SUPFAM" id="SSF52121">
    <property type="entry name" value="Lumazine synthase"/>
    <property type="match status" value="1"/>
</dbReference>
<dbReference type="PANTHER" id="PTHR21058">
    <property type="entry name" value="6,7-DIMETHYL-8-RIBITYLLUMAZINE SYNTHASE DMRL SYNTHASE LUMAZINE SYNTHASE"/>
    <property type="match status" value="1"/>
</dbReference>
<dbReference type="PATRIC" id="fig|1423776.4.peg.1608"/>
<feature type="active site" description="Proton donor" evidence="7">
    <location>
        <position position="88"/>
    </location>
</feature>
<evidence type="ECO:0000256" key="2">
    <source>
        <dbReference type="ARBA" id="ARBA00007424"/>
    </source>
</evidence>
<accession>A0A0R1LWI1</accession>
<dbReference type="InterPro" id="IPR034964">
    <property type="entry name" value="LS"/>
</dbReference>
<dbReference type="PANTHER" id="PTHR21058:SF0">
    <property type="entry name" value="6,7-DIMETHYL-8-RIBITYLLUMAZINE SYNTHASE"/>
    <property type="match status" value="1"/>
</dbReference>
<dbReference type="HAMAP" id="MF_00178">
    <property type="entry name" value="Lumazine_synth"/>
    <property type="match status" value="1"/>
</dbReference>
<dbReference type="GO" id="GO:0009231">
    <property type="term" value="P:riboflavin biosynthetic process"/>
    <property type="evidence" value="ECO:0007669"/>
    <property type="project" value="UniProtKB-UniRule"/>
</dbReference>
<dbReference type="Pfam" id="PF00885">
    <property type="entry name" value="DMRL_synthase"/>
    <property type="match status" value="1"/>
</dbReference>
<dbReference type="UniPathway" id="UPA00275">
    <property type="reaction ID" value="UER00404"/>
</dbReference>
<dbReference type="OrthoDB" id="9809709at2"/>
<comment type="caution">
    <text evidence="8">The sequence shown here is derived from an EMBL/GenBank/DDBJ whole genome shotgun (WGS) entry which is preliminary data.</text>
</comment>
<dbReference type="CDD" id="cd09209">
    <property type="entry name" value="Lumazine_synthase-I"/>
    <property type="match status" value="1"/>
</dbReference>
<feature type="binding site" evidence="7">
    <location>
        <position position="113"/>
    </location>
    <ligand>
        <name>5-amino-6-(D-ribitylamino)uracil</name>
        <dbReference type="ChEBI" id="CHEBI:15934"/>
    </ligand>
</feature>
<sequence>MTVMVGQRAGKGHKIGLVVAQFNELVTEKLQAGAVSQLKKYGVSQDDITVVKVPGAMELPRIAKRLATSQTVDGVIALGAVIRGETSHYDYVCAETASGLAQVSLDGPVPVMFGVLTTDTLDQAINRAGGKGGNKGADCADGVLEMISIEQQIIAG</sequence>
<comment type="function">
    <text evidence="7">Catalyzes the formation of 6,7-dimethyl-8-ribityllumazine by condensation of 5-amino-6-(D-ribitylamino)uracil with 3,4-dihydroxy-2-butanone 4-phosphate. This is the penultimate step in the biosynthesis of riboflavin.</text>
</comment>
<dbReference type="EMBL" id="AZEE01000029">
    <property type="protein sequence ID" value="KRK97556.1"/>
    <property type="molecule type" value="Genomic_DNA"/>
</dbReference>
<dbReference type="NCBIfam" id="TIGR00114">
    <property type="entry name" value="lumazine-synth"/>
    <property type="match status" value="1"/>
</dbReference>
<keyword evidence="5 7" id="KW-0808">Transferase</keyword>
<feature type="binding site" evidence="7">
    <location>
        <begin position="80"/>
        <end position="82"/>
    </location>
    <ligand>
        <name>5-amino-6-(D-ribitylamino)uracil</name>
        <dbReference type="ChEBI" id="CHEBI:15934"/>
    </ligand>
</feature>
<comment type="similarity">
    <text evidence="2 7">Belongs to the DMRL synthase family.</text>
</comment>
<dbReference type="InterPro" id="IPR036467">
    <property type="entry name" value="LS/RS_sf"/>
</dbReference>
<feature type="binding site" evidence="7">
    <location>
        <position position="22"/>
    </location>
    <ligand>
        <name>5-amino-6-(D-ribitylamino)uracil</name>
        <dbReference type="ChEBI" id="CHEBI:15934"/>
    </ligand>
</feature>
<keyword evidence="4 7" id="KW-0686">Riboflavin biosynthesis</keyword>
<organism evidence="8 9">
    <name type="scientific">Secundilactobacillus odoratitofui DSM 19909 = JCM 15043</name>
    <dbReference type="NCBI Taxonomy" id="1423776"/>
    <lineage>
        <taxon>Bacteria</taxon>
        <taxon>Bacillati</taxon>
        <taxon>Bacillota</taxon>
        <taxon>Bacilli</taxon>
        <taxon>Lactobacillales</taxon>
        <taxon>Lactobacillaceae</taxon>
        <taxon>Secundilactobacillus</taxon>
    </lineage>
</organism>
<dbReference type="GO" id="GO:0000906">
    <property type="term" value="F:6,7-dimethyl-8-ribityllumazine synthase activity"/>
    <property type="evidence" value="ECO:0007669"/>
    <property type="project" value="UniProtKB-UniRule"/>
</dbReference>
<proteinExistence type="inferred from homology"/>
<evidence type="ECO:0000256" key="7">
    <source>
        <dbReference type="HAMAP-Rule" id="MF_00178"/>
    </source>
</evidence>
<evidence type="ECO:0000256" key="5">
    <source>
        <dbReference type="ARBA" id="ARBA00022679"/>
    </source>
</evidence>
<dbReference type="RefSeq" id="WP_056948493.1">
    <property type="nucleotide sequence ID" value="NZ_AZEE01000029.1"/>
</dbReference>
<evidence type="ECO:0000256" key="6">
    <source>
        <dbReference type="ARBA" id="ARBA00048785"/>
    </source>
</evidence>
<feature type="binding site" evidence="7">
    <location>
        <begin position="56"/>
        <end position="58"/>
    </location>
    <ligand>
        <name>5-amino-6-(D-ribitylamino)uracil</name>
        <dbReference type="ChEBI" id="CHEBI:15934"/>
    </ligand>
</feature>
<reference evidence="8 9" key="1">
    <citation type="journal article" date="2015" name="Genome Announc.">
        <title>Expanding the biotechnology potential of lactobacilli through comparative genomics of 213 strains and associated genera.</title>
        <authorList>
            <person name="Sun Z."/>
            <person name="Harris H.M."/>
            <person name="McCann A."/>
            <person name="Guo C."/>
            <person name="Argimon S."/>
            <person name="Zhang W."/>
            <person name="Yang X."/>
            <person name="Jeffery I.B."/>
            <person name="Cooney J.C."/>
            <person name="Kagawa T.F."/>
            <person name="Liu W."/>
            <person name="Song Y."/>
            <person name="Salvetti E."/>
            <person name="Wrobel A."/>
            <person name="Rasinkangas P."/>
            <person name="Parkhill J."/>
            <person name="Rea M.C."/>
            <person name="O'Sullivan O."/>
            <person name="Ritari J."/>
            <person name="Douillard F.P."/>
            <person name="Paul Ross R."/>
            <person name="Yang R."/>
            <person name="Briner A.E."/>
            <person name="Felis G.E."/>
            <person name="de Vos W.M."/>
            <person name="Barrangou R."/>
            <person name="Klaenhammer T.R."/>
            <person name="Caufield P.W."/>
            <person name="Cui Y."/>
            <person name="Zhang H."/>
            <person name="O'Toole P.W."/>
        </authorList>
    </citation>
    <scope>NUCLEOTIDE SEQUENCE [LARGE SCALE GENOMIC DNA]</scope>
    <source>
        <strain evidence="8 9">DSM 19909</strain>
    </source>
</reference>
<feature type="binding site" evidence="7">
    <location>
        <position position="127"/>
    </location>
    <ligand>
        <name>(2S)-2-hydroxy-3-oxobutyl phosphate</name>
        <dbReference type="ChEBI" id="CHEBI:58830"/>
    </ligand>
</feature>
<evidence type="ECO:0000256" key="4">
    <source>
        <dbReference type="ARBA" id="ARBA00022619"/>
    </source>
</evidence>
<dbReference type="GO" id="GO:0005829">
    <property type="term" value="C:cytosol"/>
    <property type="evidence" value="ECO:0007669"/>
    <property type="project" value="TreeGrafter"/>
</dbReference>
<comment type="catalytic activity">
    <reaction evidence="6 7">
        <text>(2S)-2-hydroxy-3-oxobutyl phosphate + 5-amino-6-(D-ribitylamino)uracil = 6,7-dimethyl-8-(1-D-ribityl)lumazine + phosphate + 2 H2O + H(+)</text>
        <dbReference type="Rhea" id="RHEA:26152"/>
        <dbReference type="ChEBI" id="CHEBI:15377"/>
        <dbReference type="ChEBI" id="CHEBI:15378"/>
        <dbReference type="ChEBI" id="CHEBI:15934"/>
        <dbReference type="ChEBI" id="CHEBI:43474"/>
        <dbReference type="ChEBI" id="CHEBI:58201"/>
        <dbReference type="ChEBI" id="CHEBI:58830"/>
        <dbReference type="EC" id="2.5.1.78"/>
    </reaction>
</comment>
<protein>
    <recommendedName>
        <fullName evidence="3 7">6,7-dimethyl-8-ribityllumazine synthase</fullName>
        <shortName evidence="7">DMRL synthase</shortName>
        <shortName evidence="7">LS</shortName>
        <shortName evidence="7">Lumazine synthase</shortName>
        <ecNumber evidence="3 7">2.5.1.78</ecNumber>
    </recommendedName>
</protein>
<name>A0A0R1LWI1_9LACO</name>
<dbReference type="STRING" id="1423776.FD04_GL001589"/>
<dbReference type="Proteomes" id="UP000051160">
    <property type="component" value="Unassembled WGS sequence"/>
</dbReference>
<comment type="pathway">
    <text evidence="1 7">Cofactor biosynthesis; riboflavin biosynthesis; riboflavin from 2-hydroxy-3-oxobutyl phosphate and 5-amino-6-(D-ribitylamino)uracil: step 1/2.</text>
</comment>
<dbReference type="AlphaFoldDB" id="A0A0R1LWI1"/>
<evidence type="ECO:0000313" key="9">
    <source>
        <dbReference type="Proteomes" id="UP000051160"/>
    </source>
</evidence>
<dbReference type="EC" id="2.5.1.78" evidence="3 7"/>
<dbReference type="Gene3D" id="3.40.50.960">
    <property type="entry name" value="Lumazine/riboflavin synthase"/>
    <property type="match status" value="1"/>
</dbReference>
<dbReference type="GO" id="GO:0009349">
    <property type="term" value="C:riboflavin synthase complex"/>
    <property type="evidence" value="ECO:0007669"/>
    <property type="project" value="UniProtKB-UniRule"/>
</dbReference>
<evidence type="ECO:0000256" key="3">
    <source>
        <dbReference type="ARBA" id="ARBA00012664"/>
    </source>
</evidence>